<name>A0A225ML80_9BURK</name>
<evidence type="ECO:0000256" key="1">
    <source>
        <dbReference type="SAM" id="SignalP"/>
    </source>
</evidence>
<evidence type="ECO:0008006" key="4">
    <source>
        <dbReference type="Google" id="ProtNLM"/>
    </source>
</evidence>
<dbReference type="InterPro" id="IPR007487">
    <property type="entry name" value="ABC_transpt-TYRBP-like"/>
</dbReference>
<evidence type="ECO:0000313" key="3">
    <source>
        <dbReference type="Proteomes" id="UP000214603"/>
    </source>
</evidence>
<dbReference type="AlphaFoldDB" id="A0A225ML80"/>
<dbReference type="EMBL" id="NJIH01000004">
    <property type="protein sequence ID" value="OWT62086.1"/>
    <property type="molecule type" value="Genomic_DNA"/>
</dbReference>
<keyword evidence="1" id="KW-0732">Signal</keyword>
<evidence type="ECO:0000313" key="2">
    <source>
        <dbReference type="EMBL" id="OWT62086.1"/>
    </source>
</evidence>
<feature type="chain" id="PRO_5012240131" description="ABC transporter substrate-binding protein" evidence="1">
    <location>
        <begin position="24"/>
        <end position="394"/>
    </location>
</feature>
<dbReference type="PANTHER" id="PTHR35271:SF1">
    <property type="entry name" value="ABC TRANSPORTER, SUBSTRATE-BINDING LIPOPROTEIN"/>
    <property type="match status" value="1"/>
</dbReference>
<gene>
    <name evidence="2" type="ORF">CEY11_09805</name>
</gene>
<keyword evidence="3" id="KW-1185">Reference proteome</keyword>
<dbReference type="Proteomes" id="UP000214603">
    <property type="component" value="Unassembled WGS sequence"/>
</dbReference>
<protein>
    <recommendedName>
        <fullName evidence="4">ABC transporter substrate-binding protein</fullName>
    </recommendedName>
</protein>
<dbReference type="PANTHER" id="PTHR35271">
    <property type="entry name" value="ABC TRANSPORTER, SUBSTRATE-BINDING LIPOPROTEIN-RELATED"/>
    <property type="match status" value="1"/>
</dbReference>
<reference evidence="3" key="1">
    <citation type="submission" date="2017-06" db="EMBL/GenBank/DDBJ databases">
        <title>Herbaspirillum phytohormonus sp. nov., isolated from the root nodule of Robinia pseudoacacia in lead-zinc mine.</title>
        <authorList>
            <person name="Fan M."/>
            <person name="Lin Y."/>
        </authorList>
    </citation>
    <scope>NUCLEOTIDE SEQUENCE [LARGE SCALE GENOMIC DNA]</scope>
    <source>
        <strain evidence="3">SC-089</strain>
    </source>
</reference>
<dbReference type="RefSeq" id="WP_088603174.1">
    <property type="nucleotide sequence ID" value="NZ_NJIH01000004.1"/>
</dbReference>
<accession>A0A225ML80</accession>
<dbReference type="OrthoDB" id="1680494at2"/>
<proteinExistence type="predicted"/>
<sequence length="394" mass="43268">MISRFLSLMLLAASLCVFPVGRAATPAAAAAPSAQARVFPTTPTLRPDGQRWRIGYVESGDYGDYPLTLGEIVKGLQHLGWLKLKGTMPKEASGHDLWQWLAQNTDSKYLEFVADAWWQPGNFDASKREPMREAIAQRIKDRHDINLIIAMGTWAGQDMRKLGPPVPTIVASTSDPVASGISDSVKDSGRDNLQARIEPERYQRQVRLFHEIVPFKKLGIVYENSEAGRTYGAVAAVEQVSRELGFTVQPCYAQSNSITTEQAVSNAVQCYKKLTEERVDAVYVTTHRGVTADSIKEIAKILEQAKVPSFSMNGSKEVKSGILLSLAQADLSYVGLFHAESIARIFNGAKPRQLSQVWIDPPKIALNLATARAIGFDPPVDILLAADEVYETAP</sequence>
<dbReference type="Gene3D" id="3.40.50.2300">
    <property type="match status" value="2"/>
</dbReference>
<dbReference type="Pfam" id="PF04392">
    <property type="entry name" value="ABC_sub_bind"/>
    <property type="match status" value="1"/>
</dbReference>
<feature type="signal peptide" evidence="1">
    <location>
        <begin position="1"/>
        <end position="23"/>
    </location>
</feature>
<comment type="caution">
    <text evidence="2">The sequence shown here is derived from an EMBL/GenBank/DDBJ whole genome shotgun (WGS) entry which is preliminary data.</text>
</comment>
<organism evidence="2 3">
    <name type="scientific">Candidimonas nitroreducens</name>
    <dbReference type="NCBI Taxonomy" id="683354"/>
    <lineage>
        <taxon>Bacteria</taxon>
        <taxon>Pseudomonadati</taxon>
        <taxon>Pseudomonadota</taxon>
        <taxon>Betaproteobacteria</taxon>
        <taxon>Burkholderiales</taxon>
        <taxon>Alcaligenaceae</taxon>
        <taxon>Candidimonas</taxon>
    </lineage>
</organism>